<evidence type="ECO:0000256" key="8">
    <source>
        <dbReference type="RuleBase" id="RU003426"/>
    </source>
</evidence>
<dbReference type="PANTHER" id="PTHR23406:SF32">
    <property type="entry name" value="NADP-DEPENDENT MALIC ENZYME"/>
    <property type="match status" value="1"/>
</dbReference>
<comment type="cofactor">
    <cofactor evidence="1">
        <name>Mn(2+)</name>
        <dbReference type="ChEBI" id="CHEBI:29035"/>
    </cofactor>
</comment>
<name>A0A0H2S5C8_9AGAM</name>
<dbReference type="EMBL" id="KQ085887">
    <property type="protein sequence ID" value="KLO19410.1"/>
    <property type="molecule type" value="Genomic_DNA"/>
</dbReference>
<feature type="binding site" evidence="6">
    <location>
        <position position="145"/>
    </location>
    <ligand>
        <name>(S)-malate</name>
        <dbReference type="ChEBI" id="CHEBI:15589"/>
    </ligand>
</feature>
<organism evidence="11 12">
    <name type="scientific">Schizopora paradoxa</name>
    <dbReference type="NCBI Taxonomy" id="27342"/>
    <lineage>
        <taxon>Eukaryota</taxon>
        <taxon>Fungi</taxon>
        <taxon>Dikarya</taxon>
        <taxon>Basidiomycota</taxon>
        <taxon>Agaricomycotina</taxon>
        <taxon>Agaricomycetes</taxon>
        <taxon>Hymenochaetales</taxon>
        <taxon>Schizoporaceae</taxon>
        <taxon>Schizopora</taxon>
    </lineage>
</organism>
<dbReference type="OrthoDB" id="5365701at2759"/>
<dbReference type="SMART" id="SM01274">
    <property type="entry name" value="malic"/>
    <property type="match status" value="1"/>
</dbReference>
<dbReference type="Gene3D" id="3.40.50.720">
    <property type="entry name" value="NAD(P)-binding Rossmann-like Domain"/>
    <property type="match status" value="1"/>
</dbReference>
<dbReference type="InterPro" id="IPR015884">
    <property type="entry name" value="Malic_enzyme_CS"/>
</dbReference>
<evidence type="ECO:0000256" key="4">
    <source>
        <dbReference type="ARBA" id="ARBA00023002"/>
    </source>
</evidence>
<feature type="active site" description="Proton acceptor" evidence="5">
    <location>
        <position position="163"/>
    </location>
</feature>
<evidence type="ECO:0000259" key="9">
    <source>
        <dbReference type="SMART" id="SM00919"/>
    </source>
</evidence>
<dbReference type="STRING" id="27342.A0A0H2S5C8"/>
<dbReference type="Proteomes" id="UP000053477">
    <property type="component" value="Unassembled WGS sequence"/>
</dbReference>
<dbReference type="Pfam" id="PF00390">
    <property type="entry name" value="malic"/>
    <property type="match status" value="1"/>
</dbReference>
<feature type="domain" description="Malic enzyme NAD-binding" evidence="9">
    <location>
        <begin position="259"/>
        <end position="517"/>
    </location>
</feature>
<dbReference type="SUPFAM" id="SSF51735">
    <property type="entry name" value="NAD(P)-binding Rossmann-fold domains"/>
    <property type="match status" value="1"/>
</dbReference>
<dbReference type="GO" id="GO:0006108">
    <property type="term" value="P:malate metabolic process"/>
    <property type="evidence" value="ECO:0007669"/>
    <property type="project" value="TreeGrafter"/>
</dbReference>
<dbReference type="Gene3D" id="3.40.50.10380">
    <property type="entry name" value="Malic enzyme, N-terminal domain"/>
    <property type="match status" value="1"/>
</dbReference>
<feature type="binding site" evidence="6">
    <location>
        <position position="404"/>
    </location>
    <ligand>
        <name>(S)-malate</name>
        <dbReference type="ChEBI" id="CHEBI:15589"/>
    </ligand>
</feature>
<evidence type="ECO:0000313" key="12">
    <source>
        <dbReference type="Proteomes" id="UP000053477"/>
    </source>
</evidence>
<evidence type="ECO:0000256" key="2">
    <source>
        <dbReference type="ARBA" id="ARBA00008785"/>
    </source>
</evidence>
<feature type="active site" description="Proton donor" evidence="5">
    <location>
        <position position="91"/>
    </location>
</feature>
<gene>
    <name evidence="11" type="ORF">SCHPADRAFT_865326</name>
</gene>
<dbReference type="PRINTS" id="PR00072">
    <property type="entry name" value="MALOXRDTASE"/>
</dbReference>
<feature type="binding site" evidence="7">
    <location>
        <position position="258"/>
    </location>
    <ligand>
        <name>a divalent metal cation</name>
        <dbReference type="ChEBI" id="CHEBI:60240"/>
    </ligand>
</feature>
<evidence type="ECO:0000256" key="3">
    <source>
        <dbReference type="ARBA" id="ARBA00022723"/>
    </source>
</evidence>
<dbReference type="InterPro" id="IPR012301">
    <property type="entry name" value="Malic_N_dom"/>
</dbReference>
<feature type="binding site" evidence="7">
    <location>
        <position position="234"/>
    </location>
    <ligand>
        <name>a divalent metal cation</name>
        <dbReference type="ChEBI" id="CHEBI:60240"/>
    </ligand>
</feature>
<dbReference type="PIRSF" id="PIRSF000106">
    <property type="entry name" value="ME"/>
    <property type="match status" value="1"/>
</dbReference>
<reference evidence="11 12" key="1">
    <citation type="submission" date="2015-04" db="EMBL/GenBank/DDBJ databases">
        <title>Complete genome sequence of Schizopora paradoxa KUC8140, a cosmopolitan wood degrader in East Asia.</title>
        <authorList>
            <consortium name="DOE Joint Genome Institute"/>
            <person name="Min B."/>
            <person name="Park H."/>
            <person name="Jang Y."/>
            <person name="Kim J.-J."/>
            <person name="Kim K.H."/>
            <person name="Pangilinan J."/>
            <person name="Lipzen A."/>
            <person name="Riley R."/>
            <person name="Grigoriev I.V."/>
            <person name="Spatafora J.W."/>
            <person name="Choi I.-G."/>
        </authorList>
    </citation>
    <scope>NUCLEOTIDE SEQUENCE [LARGE SCALE GENOMIC DNA]</scope>
    <source>
        <strain evidence="11 12">KUC8140</strain>
    </source>
</reference>
<dbReference type="InterPro" id="IPR046346">
    <property type="entry name" value="Aminoacid_DH-like_N_sf"/>
</dbReference>
<proteinExistence type="inferred from homology"/>
<dbReference type="InterPro" id="IPR037062">
    <property type="entry name" value="Malic_N_dom_sf"/>
</dbReference>
<protein>
    <recommendedName>
        <fullName evidence="8">Malic enzyme</fullName>
    </recommendedName>
</protein>
<dbReference type="PANTHER" id="PTHR23406">
    <property type="entry name" value="MALIC ENZYME-RELATED"/>
    <property type="match status" value="1"/>
</dbReference>
<evidence type="ECO:0000256" key="7">
    <source>
        <dbReference type="PIRSR" id="PIRSR000106-3"/>
    </source>
</evidence>
<evidence type="ECO:0000256" key="6">
    <source>
        <dbReference type="PIRSR" id="PIRSR000106-2"/>
    </source>
</evidence>
<dbReference type="GO" id="GO:0046872">
    <property type="term" value="F:metal ion binding"/>
    <property type="evidence" value="ECO:0007669"/>
    <property type="project" value="UniProtKB-KW"/>
</dbReference>
<dbReference type="InterPro" id="IPR036291">
    <property type="entry name" value="NAD(P)-bd_dom_sf"/>
</dbReference>
<dbReference type="GO" id="GO:0051287">
    <property type="term" value="F:NAD binding"/>
    <property type="evidence" value="ECO:0007669"/>
    <property type="project" value="InterPro"/>
</dbReference>
<comment type="cofactor">
    <cofactor evidence="7">
        <name>Mg(2+)</name>
        <dbReference type="ChEBI" id="CHEBI:18420"/>
    </cofactor>
    <cofactor evidence="7">
        <name>Mn(2+)</name>
        <dbReference type="ChEBI" id="CHEBI:29035"/>
    </cofactor>
    <text evidence="7">Divalent metal cations. Prefers magnesium or manganese.</text>
</comment>
<dbReference type="InterPro" id="IPR012302">
    <property type="entry name" value="Malic_NAD-bd"/>
</dbReference>
<dbReference type="PROSITE" id="PS00331">
    <property type="entry name" value="MALIC_ENZYMES"/>
    <property type="match status" value="1"/>
</dbReference>
<dbReference type="NCBIfam" id="NF010052">
    <property type="entry name" value="PRK13529.1"/>
    <property type="match status" value="1"/>
</dbReference>
<dbReference type="CDD" id="cd05312">
    <property type="entry name" value="NAD_bind_1_malic_enz"/>
    <property type="match status" value="1"/>
</dbReference>
<dbReference type="SUPFAM" id="SSF53223">
    <property type="entry name" value="Aminoacid dehydrogenase-like, N-terminal domain"/>
    <property type="match status" value="1"/>
</dbReference>
<dbReference type="AlphaFoldDB" id="A0A0H2S5C8"/>
<feature type="binding site" evidence="7">
    <location>
        <position position="235"/>
    </location>
    <ligand>
        <name>a divalent metal cation</name>
        <dbReference type="ChEBI" id="CHEBI:60240"/>
    </ligand>
</feature>
<sequence length="548" mass="60924">MPTRVLTPYVGSDGVQKLKVIDGTSPEQPPRGLVPPVLSGSVHVVRSLAQLRSKDKDIEKYIFLQQLKDADHNAFYHICLNNMSEITPLIYTPTVGDACVNYSHIYRRPEGIFVSYSDKGKIGSILRSWPLRDEARISVVTDGSRILGLGDLGVNGMPISIGKLSLYVAGAGIRPRSTVPICLDLGTNTQRYLDDPLYLGSRMRRVGDAEMREFMEEFMYEMHKTFPKLLVQFEDFSTDHAFEYLDTFRNRYPVFNDDIQGTGAVVLSGFINAARIASAAANKPLTDHRILFLGAGSAGTGVASQLMSFFTLNGLSAQEARERIWLVDSQGLIFDARGKLAEHKKFFSRKDYTGPAMTDLVEIIKYVKPTTIMGLSTISGAFTEEVCRTMAAMNERPIIFPLSNPVRLSECIFSDAVEWTDGRVVFASGSPFPEYQYKGKTHYPGQGNNMYVFPGIGLGSILSRASSVTDKMIETASLALADSLTSEERSLELVYPRIERIRDISAQIALKVIRMAQREGVDRSVALRDKSDADILEFTKKSMWTPQL</sequence>
<keyword evidence="12" id="KW-1185">Reference proteome</keyword>
<evidence type="ECO:0000256" key="5">
    <source>
        <dbReference type="PIRSR" id="PIRSR000106-1"/>
    </source>
</evidence>
<dbReference type="FunFam" id="3.40.50.720:FF:000182">
    <property type="entry name" value="NAD-dependent malic enzyme"/>
    <property type="match status" value="1"/>
</dbReference>
<accession>A0A0H2S5C8</accession>
<dbReference type="InParanoid" id="A0A0H2S5C8"/>
<dbReference type="SMART" id="SM00919">
    <property type="entry name" value="Malic_M"/>
    <property type="match status" value="1"/>
</dbReference>
<feature type="binding site" evidence="6">
    <location>
        <position position="448"/>
    </location>
    <ligand>
        <name>(S)-malate</name>
        <dbReference type="ChEBI" id="CHEBI:15589"/>
    </ligand>
</feature>
<dbReference type="InterPro" id="IPR001891">
    <property type="entry name" value="Malic_OxRdtase"/>
</dbReference>
<dbReference type="GO" id="GO:0004471">
    <property type="term" value="F:malate dehydrogenase (decarboxylating) (NAD+) activity"/>
    <property type="evidence" value="ECO:0007669"/>
    <property type="project" value="TreeGrafter"/>
</dbReference>
<feature type="domain" description="Malic enzyme N-terminal" evidence="10">
    <location>
        <begin position="68"/>
        <end position="249"/>
    </location>
</feature>
<comment type="similarity">
    <text evidence="2 8">Belongs to the malic enzymes family.</text>
</comment>
<evidence type="ECO:0000259" key="10">
    <source>
        <dbReference type="SMART" id="SM01274"/>
    </source>
</evidence>
<keyword evidence="4 8" id="KW-0560">Oxidoreductase</keyword>
<evidence type="ECO:0000256" key="1">
    <source>
        <dbReference type="ARBA" id="ARBA00001936"/>
    </source>
</evidence>
<evidence type="ECO:0000313" key="11">
    <source>
        <dbReference type="EMBL" id="KLO19410.1"/>
    </source>
</evidence>
<dbReference type="Pfam" id="PF03949">
    <property type="entry name" value="Malic_M"/>
    <property type="match status" value="1"/>
</dbReference>
<keyword evidence="3 7" id="KW-0479">Metal-binding</keyword>
<dbReference type="GO" id="GO:0005739">
    <property type="term" value="C:mitochondrion"/>
    <property type="evidence" value="ECO:0007669"/>
    <property type="project" value="TreeGrafter"/>
</dbReference>